<reference evidence="2 3" key="1">
    <citation type="submission" date="2021-03" db="EMBL/GenBank/DDBJ databases">
        <title>Genomic Encyclopedia of Type Strains, Phase IV (KMG-IV): sequencing the most valuable type-strain genomes for metagenomic binning, comparative biology and taxonomic classification.</title>
        <authorList>
            <person name="Goeker M."/>
        </authorList>
    </citation>
    <scope>NUCLEOTIDE SEQUENCE [LARGE SCALE GENOMIC DNA]</scope>
    <source>
        <strain evidence="2 3">DSM 21085</strain>
    </source>
</reference>
<keyword evidence="3" id="KW-1185">Reference proteome</keyword>
<keyword evidence="1" id="KW-1133">Transmembrane helix</keyword>
<protein>
    <recommendedName>
        <fullName evidence="4">Sporulation protein YqfD</fullName>
    </recommendedName>
</protein>
<accession>A0ABS4H9J1</accession>
<dbReference type="EMBL" id="JAGGKK010000002">
    <property type="protein sequence ID" value="MBP1947575.1"/>
    <property type="molecule type" value="Genomic_DNA"/>
</dbReference>
<keyword evidence="1" id="KW-0472">Membrane</keyword>
<sequence length="400" mass="46007">MKHIQGSFITGYMTVLIKGKNPELFFQFCIEQGITVWNIKKESEYACIGNVKLSDIDILKDIKRRTSYKLTFINKRGLPFLFKKFTRKREVIIGLLLSVMLIFFLSNIIWEVKIIGVPKDIEEKISEQLTEYGIHQGAWTFTLDPPSEVQQQLVNDVPELLWVGVHQKGTSYVLEGVEKTVVKEDEVQGPRNLVATKKGVIQKMYVSKGLPKVQVNDYVEPGQVLVSGKLNFDDSKEDKKYDLVAAEGEIIAKTWYETEVTIPLKANQELLTGNRESKFHLSINNFELPVWGFSSPDFNEIHRERNEKDLYFLKWKLPVKIIETILSEKRYNKTERSKDEAIKIGIDQAKNELQLQLGPDARIVSEKVLHETIENGKVKLILYMAVEENIVKEESIDQGD</sequence>
<dbReference type="PIRSF" id="PIRSF029895">
    <property type="entry name" value="SpoIV"/>
    <property type="match status" value="1"/>
</dbReference>
<evidence type="ECO:0000313" key="2">
    <source>
        <dbReference type="EMBL" id="MBP1947575.1"/>
    </source>
</evidence>
<feature type="transmembrane region" description="Helical" evidence="1">
    <location>
        <begin position="91"/>
        <end position="110"/>
    </location>
</feature>
<comment type="caution">
    <text evidence="2">The sequence shown here is derived from an EMBL/GenBank/DDBJ whole genome shotgun (WGS) entry which is preliminary data.</text>
</comment>
<dbReference type="Pfam" id="PF06898">
    <property type="entry name" value="YqfD"/>
    <property type="match status" value="1"/>
</dbReference>
<name>A0ABS4H9J1_9BACI</name>
<evidence type="ECO:0008006" key="4">
    <source>
        <dbReference type="Google" id="ProtNLM"/>
    </source>
</evidence>
<dbReference type="Proteomes" id="UP001519328">
    <property type="component" value="Unassembled WGS sequence"/>
</dbReference>
<proteinExistence type="predicted"/>
<keyword evidence="1" id="KW-0812">Transmembrane</keyword>
<evidence type="ECO:0000313" key="3">
    <source>
        <dbReference type="Proteomes" id="UP001519328"/>
    </source>
</evidence>
<gene>
    <name evidence="2" type="ORF">J2Z82_000501</name>
</gene>
<dbReference type="InterPro" id="IPR010690">
    <property type="entry name" value="YqfD"/>
</dbReference>
<dbReference type="NCBIfam" id="TIGR02876">
    <property type="entry name" value="spore_yqfD"/>
    <property type="match status" value="1"/>
</dbReference>
<dbReference type="RefSeq" id="WP_209479204.1">
    <property type="nucleotide sequence ID" value="NZ_JAGGKK010000002.1"/>
</dbReference>
<evidence type="ECO:0000256" key="1">
    <source>
        <dbReference type="SAM" id="Phobius"/>
    </source>
</evidence>
<organism evidence="2 3">
    <name type="scientific">Virgibacillus litoralis</name>
    <dbReference type="NCBI Taxonomy" id="578221"/>
    <lineage>
        <taxon>Bacteria</taxon>
        <taxon>Bacillati</taxon>
        <taxon>Bacillota</taxon>
        <taxon>Bacilli</taxon>
        <taxon>Bacillales</taxon>
        <taxon>Bacillaceae</taxon>
        <taxon>Virgibacillus</taxon>
    </lineage>
</organism>